<comment type="similarity">
    <text evidence="2">Belongs to the prokaryotic Ku family.</text>
</comment>
<dbReference type="PIRSF" id="PIRSF006493">
    <property type="entry name" value="Prok_Ku"/>
    <property type="match status" value="1"/>
</dbReference>
<organism evidence="5">
    <name type="scientific">Desulfobacca acetoxidans</name>
    <dbReference type="NCBI Taxonomy" id="60893"/>
    <lineage>
        <taxon>Bacteria</taxon>
        <taxon>Pseudomonadati</taxon>
        <taxon>Thermodesulfobacteriota</taxon>
        <taxon>Desulfobaccia</taxon>
        <taxon>Desulfobaccales</taxon>
        <taxon>Desulfobaccaceae</taxon>
        <taxon>Desulfobacca</taxon>
    </lineage>
</organism>
<dbReference type="HAMAP" id="MF_01875">
    <property type="entry name" value="Prokaryotic_Ku"/>
    <property type="match status" value="1"/>
</dbReference>
<dbReference type="InterPro" id="IPR009187">
    <property type="entry name" value="Prok_Ku"/>
</dbReference>
<keyword evidence="2" id="KW-0233">DNA recombination</keyword>
<keyword evidence="1 2" id="KW-0238">DNA-binding</keyword>
<dbReference type="GO" id="GO:0006303">
    <property type="term" value="P:double-strand break repair via nonhomologous end joining"/>
    <property type="evidence" value="ECO:0007669"/>
    <property type="project" value="UniProtKB-UniRule"/>
</dbReference>
<dbReference type="PANTHER" id="PTHR41251">
    <property type="entry name" value="NON-HOMOLOGOUS END JOINING PROTEIN KU"/>
    <property type="match status" value="1"/>
</dbReference>
<dbReference type="NCBIfam" id="TIGR02772">
    <property type="entry name" value="Ku_bact"/>
    <property type="match status" value="1"/>
</dbReference>
<evidence type="ECO:0000256" key="2">
    <source>
        <dbReference type="HAMAP-Rule" id="MF_01875"/>
    </source>
</evidence>
<dbReference type="AlphaFoldDB" id="A0A7C3ZCQ5"/>
<reference evidence="5" key="1">
    <citation type="journal article" date="2020" name="mSystems">
        <title>Genome- and Community-Level Interaction Insights into Carbon Utilization and Element Cycling Functions of Hydrothermarchaeota in Hydrothermal Sediment.</title>
        <authorList>
            <person name="Zhou Z."/>
            <person name="Liu Y."/>
            <person name="Xu W."/>
            <person name="Pan J."/>
            <person name="Luo Z.H."/>
            <person name="Li M."/>
        </authorList>
    </citation>
    <scope>NUCLEOTIDE SEQUENCE [LARGE SCALE GENOMIC DNA]</scope>
    <source>
        <strain evidence="5">SpSt-897</strain>
    </source>
</reference>
<comment type="function">
    <text evidence="2">With LigD forms a non-homologous end joining (NHEJ) DNA repair enzyme, which repairs dsDNA breaks with reduced fidelity. Binds linear dsDNA with 5'- and 3'- overhangs but not closed circular dsDNA nor ssDNA. Recruits and stimulates the ligase activity of LigD.</text>
</comment>
<comment type="caution">
    <text evidence="5">The sequence shown here is derived from an EMBL/GenBank/DDBJ whole genome shotgun (WGS) entry which is preliminary data.</text>
</comment>
<name>A0A7C3ZCQ5_9BACT</name>
<evidence type="ECO:0000313" key="5">
    <source>
        <dbReference type="EMBL" id="HGF35653.1"/>
    </source>
</evidence>
<dbReference type="GO" id="GO:0003690">
    <property type="term" value="F:double-stranded DNA binding"/>
    <property type="evidence" value="ECO:0007669"/>
    <property type="project" value="UniProtKB-UniRule"/>
</dbReference>
<dbReference type="Pfam" id="PF02735">
    <property type="entry name" value="Ku"/>
    <property type="match status" value="1"/>
</dbReference>
<evidence type="ECO:0000256" key="3">
    <source>
        <dbReference type="SAM" id="MobiDB-lite"/>
    </source>
</evidence>
<evidence type="ECO:0000256" key="1">
    <source>
        <dbReference type="ARBA" id="ARBA00023125"/>
    </source>
</evidence>
<gene>
    <name evidence="2" type="primary">ku</name>
    <name evidence="5" type="ORF">ENW96_14940</name>
</gene>
<dbReference type="PANTHER" id="PTHR41251:SF1">
    <property type="entry name" value="NON-HOMOLOGOUS END JOINING PROTEIN KU"/>
    <property type="match status" value="1"/>
</dbReference>
<dbReference type="InterPro" id="IPR016194">
    <property type="entry name" value="SPOC-like_C_dom_sf"/>
</dbReference>
<keyword evidence="2" id="KW-0234">DNA repair</keyword>
<dbReference type="InterPro" id="IPR006164">
    <property type="entry name" value="DNA_bd_Ku70/Ku80"/>
</dbReference>
<dbReference type="GO" id="GO:0006310">
    <property type="term" value="P:DNA recombination"/>
    <property type="evidence" value="ECO:0007669"/>
    <property type="project" value="UniProtKB-KW"/>
</dbReference>
<feature type="domain" description="Ku" evidence="4">
    <location>
        <begin position="52"/>
        <end position="181"/>
    </location>
</feature>
<accession>A0A7C3ZCQ5</accession>
<dbReference type="EMBL" id="DTMF01000362">
    <property type="protein sequence ID" value="HGF35653.1"/>
    <property type="molecule type" value="Genomic_DNA"/>
</dbReference>
<dbReference type="SUPFAM" id="SSF100939">
    <property type="entry name" value="SPOC domain-like"/>
    <property type="match status" value="1"/>
</dbReference>
<protein>
    <recommendedName>
        <fullName evidence="2">Non-homologous end joining protein Ku</fullName>
    </recommendedName>
</protein>
<evidence type="ECO:0000259" key="4">
    <source>
        <dbReference type="SMART" id="SM00559"/>
    </source>
</evidence>
<dbReference type="SMART" id="SM00559">
    <property type="entry name" value="Ku78"/>
    <property type="match status" value="1"/>
</dbReference>
<keyword evidence="2" id="KW-0227">DNA damage</keyword>
<comment type="subunit">
    <text evidence="2">Homodimer. Interacts with LigD.</text>
</comment>
<feature type="region of interest" description="Disordered" evidence="3">
    <location>
        <begin position="265"/>
        <end position="287"/>
    </location>
</feature>
<sequence>MKAIWKGYLKCSLVTIPVKLYHAVIQKTPRFELLHRECGTKIKQERVCPKCQRPLSQDEIIRGYRYGKDMYVEVTDDDLRRAEKEATDTIEIVRFVDAAQIQPIYYADSHYLAPDGPAGVEALALFLTAMAETGTTALARLVLRNREHLLALRPDNGTLLAFSLHYPAEIVPADSLEELADLKKVTINAEGLALAKTIIQHLRGDFIPQDYHDEYTETLLHLIKAKAAGEEFRVEPQKEVEKVVSLMDALKKSVAAAAGQAAPPKKGLVAAAKQPRKAKAEAAGGKT</sequence>
<dbReference type="Gene3D" id="2.40.290.10">
    <property type="match status" value="1"/>
</dbReference>
<proteinExistence type="inferred from homology"/>